<protein>
    <submittedName>
        <fullName evidence="2">Uncharacterized protein</fullName>
    </submittedName>
</protein>
<dbReference type="EMBL" id="BKCJ011879957">
    <property type="protein sequence ID" value="GFD60601.1"/>
    <property type="molecule type" value="Genomic_DNA"/>
</dbReference>
<comment type="caution">
    <text evidence="2">The sequence shown here is derived from an EMBL/GenBank/DDBJ whole genome shotgun (WGS) entry which is preliminary data.</text>
</comment>
<name>A0A699XUI2_TANCI</name>
<reference evidence="2" key="1">
    <citation type="journal article" date="2019" name="Sci. Rep.">
        <title>Draft genome of Tanacetum cinerariifolium, the natural source of mosquito coil.</title>
        <authorList>
            <person name="Yamashiro T."/>
            <person name="Shiraishi A."/>
            <person name="Satake H."/>
            <person name="Nakayama K."/>
        </authorList>
    </citation>
    <scope>NUCLEOTIDE SEQUENCE</scope>
</reference>
<sequence>GEEEDPGSGVKEQKSVFEDEKVSETSFKDENVSMHENKNTPNDEELHYEDPFNIYDILKKE</sequence>
<evidence type="ECO:0000256" key="1">
    <source>
        <dbReference type="SAM" id="MobiDB-lite"/>
    </source>
</evidence>
<feature type="compositionally biased region" description="Basic and acidic residues" evidence="1">
    <location>
        <begin position="11"/>
        <end position="38"/>
    </location>
</feature>
<gene>
    <name evidence="2" type="ORF">Tci_932570</name>
</gene>
<feature type="region of interest" description="Disordered" evidence="1">
    <location>
        <begin position="1"/>
        <end position="47"/>
    </location>
</feature>
<evidence type="ECO:0000313" key="2">
    <source>
        <dbReference type="EMBL" id="GFD60601.1"/>
    </source>
</evidence>
<feature type="non-terminal residue" evidence="2">
    <location>
        <position position="1"/>
    </location>
</feature>
<dbReference type="AlphaFoldDB" id="A0A699XUI2"/>
<proteinExistence type="predicted"/>
<organism evidence="2">
    <name type="scientific">Tanacetum cinerariifolium</name>
    <name type="common">Dalmatian daisy</name>
    <name type="synonym">Chrysanthemum cinerariifolium</name>
    <dbReference type="NCBI Taxonomy" id="118510"/>
    <lineage>
        <taxon>Eukaryota</taxon>
        <taxon>Viridiplantae</taxon>
        <taxon>Streptophyta</taxon>
        <taxon>Embryophyta</taxon>
        <taxon>Tracheophyta</taxon>
        <taxon>Spermatophyta</taxon>
        <taxon>Magnoliopsida</taxon>
        <taxon>eudicotyledons</taxon>
        <taxon>Gunneridae</taxon>
        <taxon>Pentapetalae</taxon>
        <taxon>asterids</taxon>
        <taxon>campanulids</taxon>
        <taxon>Asterales</taxon>
        <taxon>Asteraceae</taxon>
        <taxon>Asteroideae</taxon>
        <taxon>Anthemideae</taxon>
        <taxon>Anthemidinae</taxon>
        <taxon>Tanacetum</taxon>
    </lineage>
</organism>
<accession>A0A699XUI2</accession>